<proteinExistence type="predicted"/>
<dbReference type="InterPro" id="IPR043502">
    <property type="entry name" value="DNA/RNA_pol_sf"/>
</dbReference>
<evidence type="ECO:0000313" key="4">
    <source>
        <dbReference type="WBParaSite" id="SVE_0611600.1"/>
    </source>
</evidence>
<sequence>MEANYEFLCVPFSYVNSPMQLQKALQFVVSSLPNVKVYVDDLLVFCRNSTTITRLPFSCFKRLNEFNFRLNMDKSKIGVSEDLRDLKSPKNLNELRQFTGLVSHYSIAISDLYKYQSVLNALTRKNAQFHWIQNLEKRFRHIIQLIMHHTLLHIYNPKYKLVLSTDASEHSMGGCLQQINPVTCQRETIAHFAKLQHRHNKDALSRLIQRTKAESDADEELVITETLTNFSKEQIAGETLNDPVFKEALTAIQQNFKSLSISKELQWFRQESDVATSLTRKVSGSDSSWSS</sequence>
<dbReference type="STRING" id="75913.A0A0K0FBA9"/>
<feature type="domain" description="Reverse transcriptase" evidence="1">
    <location>
        <begin position="5"/>
        <end position="79"/>
    </location>
</feature>
<evidence type="ECO:0000259" key="2">
    <source>
        <dbReference type="Pfam" id="PF17919"/>
    </source>
</evidence>
<name>A0A0K0FBA9_STRVS</name>
<organism evidence="3 4">
    <name type="scientific">Strongyloides venezuelensis</name>
    <name type="common">Threadworm</name>
    <dbReference type="NCBI Taxonomy" id="75913"/>
    <lineage>
        <taxon>Eukaryota</taxon>
        <taxon>Metazoa</taxon>
        <taxon>Ecdysozoa</taxon>
        <taxon>Nematoda</taxon>
        <taxon>Chromadorea</taxon>
        <taxon>Rhabditida</taxon>
        <taxon>Tylenchina</taxon>
        <taxon>Panagrolaimomorpha</taxon>
        <taxon>Strongyloidoidea</taxon>
        <taxon>Strongyloididae</taxon>
        <taxon>Strongyloides</taxon>
    </lineage>
</organism>
<dbReference type="Proteomes" id="UP000035680">
    <property type="component" value="Unassembled WGS sequence"/>
</dbReference>
<dbReference type="InterPro" id="IPR043128">
    <property type="entry name" value="Rev_trsase/Diguanyl_cyclase"/>
</dbReference>
<accession>A0A0K0FBA9</accession>
<dbReference type="SUPFAM" id="SSF56672">
    <property type="entry name" value="DNA/RNA polymerases"/>
    <property type="match status" value="1"/>
</dbReference>
<dbReference type="WBParaSite" id="SVE_0611600.1">
    <property type="protein sequence ID" value="SVE_0611600.1"/>
    <property type="gene ID" value="SVE_0611600"/>
</dbReference>
<protein>
    <submittedName>
        <fullName evidence="4">Reverse transcriptase domain-containing protein</fullName>
    </submittedName>
</protein>
<dbReference type="Pfam" id="PF00078">
    <property type="entry name" value="RVT_1"/>
    <property type="match status" value="1"/>
</dbReference>
<evidence type="ECO:0000313" key="3">
    <source>
        <dbReference type="Proteomes" id="UP000035680"/>
    </source>
</evidence>
<evidence type="ECO:0000259" key="1">
    <source>
        <dbReference type="Pfam" id="PF00078"/>
    </source>
</evidence>
<reference evidence="3" key="1">
    <citation type="submission" date="2014-07" db="EMBL/GenBank/DDBJ databases">
        <authorList>
            <person name="Martin A.A"/>
            <person name="De Silva N."/>
        </authorList>
    </citation>
    <scope>NUCLEOTIDE SEQUENCE</scope>
</reference>
<dbReference type="Gene3D" id="3.30.70.270">
    <property type="match status" value="2"/>
</dbReference>
<dbReference type="AlphaFoldDB" id="A0A0K0FBA9"/>
<keyword evidence="3" id="KW-1185">Reference proteome</keyword>
<dbReference type="Pfam" id="PF17919">
    <property type="entry name" value="RT_RNaseH_2"/>
    <property type="match status" value="1"/>
</dbReference>
<dbReference type="PANTHER" id="PTHR37984">
    <property type="entry name" value="PROTEIN CBG26694"/>
    <property type="match status" value="1"/>
</dbReference>
<dbReference type="InterPro" id="IPR050951">
    <property type="entry name" value="Retrovirus_Pol_polyprotein"/>
</dbReference>
<dbReference type="InterPro" id="IPR000477">
    <property type="entry name" value="RT_dom"/>
</dbReference>
<dbReference type="InterPro" id="IPR041577">
    <property type="entry name" value="RT_RNaseH_2"/>
</dbReference>
<reference evidence="4" key="2">
    <citation type="submission" date="2015-08" db="UniProtKB">
        <authorList>
            <consortium name="WormBaseParasite"/>
        </authorList>
    </citation>
    <scope>IDENTIFICATION</scope>
</reference>
<dbReference type="PANTHER" id="PTHR37984:SF9">
    <property type="entry name" value="INTEGRASE CATALYTIC DOMAIN-CONTAINING PROTEIN"/>
    <property type="match status" value="1"/>
</dbReference>
<feature type="domain" description="Reverse transcriptase/retrotransposon-derived protein RNase H-like" evidence="2">
    <location>
        <begin position="131"/>
        <end position="194"/>
    </location>
</feature>